<keyword evidence="3" id="KW-1185">Reference proteome</keyword>
<dbReference type="Proteomes" id="UP000807371">
    <property type="component" value="Unassembled WGS sequence"/>
</dbReference>
<evidence type="ECO:0000313" key="2">
    <source>
        <dbReference type="EMBL" id="MBH5337686.1"/>
    </source>
</evidence>
<comment type="caution">
    <text evidence="2">The sequence shown here is derived from an EMBL/GenBank/DDBJ whole genome shotgun (WGS) entry which is preliminary data.</text>
</comment>
<dbReference type="RefSeq" id="WP_197990943.1">
    <property type="nucleotide sequence ID" value="NZ_JACYXC010000001.1"/>
</dbReference>
<gene>
    <name evidence="2" type="ORF">IHE55_24100</name>
</gene>
<protein>
    <submittedName>
        <fullName evidence="2">Uncharacterized protein</fullName>
    </submittedName>
</protein>
<feature type="region of interest" description="Disordered" evidence="1">
    <location>
        <begin position="133"/>
        <end position="170"/>
    </location>
</feature>
<name>A0ABS0NR72_9ACTN</name>
<evidence type="ECO:0000313" key="3">
    <source>
        <dbReference type="Proteomes" id="UP000807371"/>
    </source>
</evidence>
<dbReference type="EMBL" id="JACYXC010000001">
    <property type="protein sequence ID" value="MBH5337686.1"/>
    <property type="molecule type" value="Genomic_DNA"/>
</dbReference>
<sequence length="170" mass="17250">MGALLAEALAALAAAGGGAVVQAAGTDAWQGVRQRVAALFGGGDAERGRAELERLDRTARALEPGAATDPDRELSRQEGVWQERFEALLESVDPEDRERVVQDLRALLAFVAGTGEDTALATGNALARDGGSAVTGVKRSGGRRPARAVNTGDAEAAGAGSSAVSGIVTE</sequence>
<organism evidence="2 3">
    <name type="scientific">Streptomyces pactum</name>
    <dbReference type="NCBI Taxonomy" id="68249"/>
    <lineage>
        <taxon>Bacteria</taxon>
        <taxon>Bacillati</taxon>
        <taxon>Actinomycetota</taxon>
        <taxon>Actinomycetes</taxon>
        <taxon>Kitasatosporales</taxon>
        <taxon>Streptomycetaceae</taxon>
        <taxon>Streptomyces</taxon>
    </lineage>
</organism>
<feature type="compositionally biased region" description="Low complexity" evidence="1">
    <location>
        <begin position="154"/>
        <end position="170"/>
    </location>
</feature>
<proteinExistence type="predicted"/>
<accession>A0ABS0NR72</accession>
<evidence type="ECO:0000256" key="1">
    <source>
        <dbReference type="SAM" id="MobiDB-lite"/>
    </source>
</evidence>
<reference evidence="2 3" key="1">
    <citation type="submission" date="2020-09" db="EMBL/GenBank/DDBJ databases">
        <title>Biosynthesis of the nuclear factor of activated T cells inhibitor NFAT-133 and its congeners in Streptomyces pactum.</title>
        <authorList>
            <person name="Zhou W."/>
            <person name="Posri P."/>
            <person name="Abugrain M.E."/>
            <person name="Weisberg A.J."/>
            <person name="Chang J.H."/>
            <person name="Mahmud T."/>
        </authorList>
    </citation>
    <scope>NUCLEOTIDE SEQUENCE [LARGE SCALE GENOMIC DNA]</scope>
    <source>
        <strain evidence="2 3">ATCC 27456</strain>
    </source>
</reference>